<dbReference type="Gene3D" id="2.60.260.20">
    <property type="entry name" value="Urease metallochaperone UreE, N-terminal domain"/>
    <property type="match status" value="1"/>
</dbReference>
<dbReference type="SUPFAM" id="SSF49493">
    <property type="entry name" value="HSP40/DnaJ peptide-binding domain"/>
    <property type="match status" value="1"/>
</dbReference>
<evidence type="ECO:0000256" key="2">
    <source>
        <dbReference type="ARBA" id="ARBA00022737"/>
    </source>
</evidence>
<dbReference type="GO" id="GO:0008270">
    <property type="term" value="F:zinc ion binding"/>
    <property type="evidence" value="ECO:0007669"/>
    <property type="project" value="UniProtKB-KW"/>
</dbReference>
<proteinExistence type="predicted"/>
<dbReference type="EMBL" id="DRBS01000383">
    <property type="protein sequence ID" value="HDD45243.1"/>
    <property type="molecule type" value="Genomic_DNA"/>
</dbReference>
<reference evidence="7" key="1">
    <citation type="journal article" date="2020" name="mSystems">
        <title>Genome- and Community-Level Interaction Insights into Carbon Utilization and Element Cycling Functions of Hydrothermarchaeota in Hydrothermal Sediment.</title>
        <authorList>
            <person name="Zhou Z."/>
            <person name="Liu Y."/>
            <person name="Xu W."/>
            <person name="Pan J."/>
            <person name="Luo Z.H."/>
            <person name="Li M."/>
        </authorList>
    </citation>
    <scope>NUCLEOTIDE SEQUENCE [LARGE SCALE GENOMIC DNA]</scope>
    <source>
        <strain evidence="7">HyVt-233</strain>
    </source>
</reference>
<dbReference type="Proteomes" id="UP000886289">
    <property type="component" value="Unassembled WGS sequence"/>
</dbReference>
<dbReference type="CDD" id="cd10747">
    <property type="entry name" value="DnaJ_C"/>
    <property type="match status" value="1"/>
</dbReference>
<sequence length="103" mass="11559">KIRILDHPLFIREGDDLYIDRTITFTQAALGTTINVPTIDGKTLEVKIPPGTQPNTKLRLKGYGMPKLSGGRGDLYVKVLIQVPRYLTSEQKRLLEELARLGL</sequence>
<keyword evidence="5" id="KW-0143">Chaperone</keyword>
<comment type="caution">
    <text evidence="7">The sequence shown here is derived from an EMBL/GenBank/DDBJ whole genome shotgun (WGS) entry which is preliminary data.</text>
</comment>
<evidence type="ECO:0000256" key="1">
    <source>
        <dbReference type="ARBA" id="ARBA00022723"/>
    </source>
</evidence>
<keyword evidence="4" id="KW-0862">Zinc</keyword>
<evidence type="ECO:0000313" key="7">
    <source>
        <dbReference type="EMBL" id="HDD45243.1"/>
    </source>
</evidence>
<dbReference type="GO" id="GO:0042026">
    <property type="term" value="P:protein refolding"/>
    <property type="evidence" value="ECO:0007669"/>
    <property type="project" value="TreeGrafter"/>
</dbReference>
<evidence type="ECO:0000256" key="3">
    <source>
        <dbReference type="ARBA" id="ARBA00022771"/>
    </source>
</evidence>
<gene>
    <name evidence="7" type="ORF">ENG63_10370</name>
</gene>
<keyword evidence="2" id="KW-0677">Repeat</keyword>
<dbReference type="AlphaFoldDB" id="A0A7C0U482"/>
<evidence type="ECO:0000256" key="5">
    <source>
        <dbReference type="ARBA" id="ARBA00023186"/>
    </source>
</evidence>
<keyword evidence="3" id="KW-0863">Zinc-finger</keyword>
<feature type="domain" description="Chaperone DnaJ C-terminal" evidence="6">
    <location>
        <begin position="2"/>
        <end position="84"/>
    </location>
</feature>
<dbReference type="FunFam" id="2.60.260.20:FF:000005">
    <property type="entry name" value="Chaperone protein dnaJ 1, mitochondrial"/>
    <property type="match status" value="1"/>
</dbReference>
<organism evidence="7">
    <name type="scientific">Desulfofervidus auxilii</name>
    <dbReference type="NCBI Taxonomy" id="1621989"/>
    <lineage>
        <taxon>Bacteria</taxon>
        <taxon>Pseudomonadati</taxon>
        <taxon>Thermodesulfobacteriota</taxon>
        <taxon>Candidatus Desulfofervidia</taxon>
        <taxon>Candidatus Desulfofervidales</taxon>
        <taxon>Candidatus Desulfofervidaceae</taxon>
        <taxon>Candidatus Desulfofervidus</taxon>
    </lineage>
</organism>
<protein>
    <submittedName>
        <fullName evidence="7">J domain-containing protein</fullName>
    </submittedName>
</protein>
<evidence type="ECO:0000256" key="4">
    <source>
        <dbReference type="ARBA" id="ARBA00022833"/>
    </source>
</evidence>
<evidence type="ECO:0000259" key="6">
    <source>
        <dbReference type="Pfam" id="PF01556"/>
    </source>
</evidence>
<feature type="non-terminal residue" evidence="7">
    <location>
        <position position="1"/>
    </location>
</feature>
<dbReference type="InterPro" id="IPR002939">
    <property type="entry name" value="DnaJ_C"/>
</dbReference>
<name>A0A7C0U482_DESA2</name>
<keyword evidence="1" id="KW-0479">Metal-binding</keyword>
<dbReference type="Pfam" id="PF01556">
    <property type="entry name" value="DnaJ_C"/>
    <property type="match status" value="1"/>
</dbReference>
<dbReference type="GO" id="GO:0051082">
    <property type="term" value="F:unfolded protein binding"/>
    <property type="evidence" value="ECO:0007669"/>
    <property type="project" value="InterPro"/>
</dbReference>
<accession>A0A7C0U482</accession>
<dbReference type="PANTHER" id="PTHR43096">
    <property type="entry name" value="DNAJ HOMOLOG 1, MITOCHONDRIAL-RELATED"/>
    <property type="match status" value="1"/>
</dbReference>
<dbReference type="InterPro" id="IPR008971">
    <property type="entry name" value="HSP40/DnaJ_pept-bd"/>
</dbReference>
<dbReference type="GO" id="GO:0005737">
    <property type="term" value="C:cytoplasm"/>
    <property type="evidence" value="ECO:0007669"/>
    <property type="project" value="TreeGrafter"/>
</dbReference>
<dbReference type="PANTHER" id="PTHR43096:SF52">
    <property type="entry name" value="DNAJ HOMOLOG 1, MITOCHONDRIAL-RELATED"/>
    <property type="match status" value="1"/>
</dbReference>